<dbReference type="RefSeq" id="WP_378137707.1">
    <property type="nucleotide sequence ID" value="NZ_JBHSMI010000052.1"/>
</dbReference>
<dbReference type="PANTHER" id="PTHR21716">
    <property type="entry name" value="TRANSMEMBRANE PROTEIN"/>
    <property type="match status" value="1"/>
</dbReference>
<keyword evidence="9" id="KW-1185">Reference proteome</keyword>
<reference evidence="9" key="1">
    <citation type="journal article" date="2019" name="Int. J. Syst. Evol. Microbiol.">
        <title>The Global Catalogue of Microorganisms (GCM) 10K type strain sequencing project: providing services to taxonomists for standard genome sequencing and annotation.</title>
        <authorList>
            <consortium name="The Broad Institute Genomics Platform"/>
            <consortium name="The Broad Institute Genome Sequencing Center for Infectious Disease"/>
            <person name="Wu L."/>
            <person name="Ma J."/>
        </authorList>
    </citation>
    <scope>NUCLEOTIDE SEQUENCE [LARGE SCALE GENOMIC DNA]</scope>
    <source>
        <strain evidence="9">CGMCC 1.18575</strain>
    </source>
</reference>
<feature type="compositionally biased region" description="Basic and acidic residues" evidence="6">
    <location>
        <begin position="383"/>
        <end position="395"/>
    </location>
</feature>
<feature type="transmembrane region" description="Helical" evidence="7">
    <location>
        <begin position="21"/>
        <end position="38"/>
    </location>
</feature>
<protein>
    <submittedName>
        <fullName evidence="8">AI-2E family transporter</fullName>
    </submittedName>
</protein>
<sequence length="402" mass="44522">METAKRKWSDRVKWILLNQQVVLILVVILLISLNIFVLDKISYIFHPVIVVLETVFLPFLLTGVGFYLLNPIVDFMERRHLSRGYTIAVLYLIIATAITVIVMRVVPLLGDQISGLVSSFPDYSQDAQAKFEEWVGSDSFNQIQSTLGIDTSKLAHDFSGQVSSVLNNAWSGIGGLVSRVTHTILSIITVPLILFYLLRDRKKLTPYVLDFAPTALRGRALRVMLEMNQQISSYIRGQILVSFCVGLLLYIGYLIIGLDYSLVLAVIAACTSVVPYVGPAIAIMPALIVAMVTSPIMLLKMAIIWTIVQVIEGKVISPQVMGKAMKVHPITIIFAILTAGNLFGLVGIILAVPGYAILKVITTHLFQWFRRKSGLYDQEDAEMGEKLDDRPDASPEKPTVSS</sequence>
<dbReference type="PANTHER" id="PTHR21716:SF69">
    <property type="entry name" value="TRANSPORT PROTEIN YUBA-RELATED"/>
    <property type="match status" value="1"/>
</dbReference>
<comment type="caution">
    <text evidence="8">The sequence shown here is derived from an EMBL/GenBank/DDBJ whole genome shotgun (WGS) entry which is preliminary data.</text>
</comment>
<organism evidence="8 9">
    <name type="scientific">Cohnella soli</name>
    <dbReference type="NCBI Taxonomy" id="425005"/>
    <lineage>
        <taxon>Bacteria</taxon>
        <taxon>Bacillati</taxon>
        <taxon>Bacillota</taxon>
        <taxon>Bacilli</taxon>
        <taxon>Bacillales</taxon>
        <taxon>Paenibacillaceae</taxon>
        <taxon>Cohnella</taxon>
    </lineage>
</organism>
<accession>A0ABW0HXH2</accession>
<gene>
    <name evidence="8" type="ORF">ACFPOF_24710</name>
</gene>
<proteinExistence type="inferred from homology"/>
<keyword evidence="3 7" id="KW-0812">Transmembrane</keyword>
<feature type="transmembrane region" description="Helical" evidence="7">
    <location>
        <begin position="234"/>
        <end position="256"/>
    </location>
</feature>
<evidence type="ECO:0000256" key="4">
    <source>
        <dbReference type="ARBA" id="ARBA00022989"/>
    </source>
</evidence>
<evidence type="ECO:0000256" key="1">
    <source>
        <dbReference type="ARBA" id="ARBA00004141"/>
    </source>
</evidence>
<feature type="transmembrane region" description="Helical" evidence="7">
    <location>
        <begin position="44"/>
        <end position="69"/>
    </location>
</feature>
<feature type="transmembrane region" description="Helical" evidence="7">
    <location>
        <begin position="331"/>
        <end position="358"/>
    </location>
</feature>
<evidence type="ECO:0000256" key="6">
    <source>
        <dbReference type="SAM" id="MobiDB-lite"/>
    </source>
</evidence>
<dbReference type="Pfam" id="PF01594">
    <property type="entry name" value="AI-2E_transport"/>
    <property type="match status" value="1"/>
</dbReference>
<evidence type="ECO:0000313" key="9">
    <source>
        <dbReference type="Proteomes" id="UP001596113"/>
    </source>
</evidence>
<feature type="transmembrane region" description="Helical" evidence="7">
    <location>
        <begin position="288"/>
        <end position="311"/>
    </location>
</feature>
<name>A0ABW0HXH2_9BACL</name>
<dbReference type="EMBL" id="JBHSMI010000052">
    <property type="protein sequence ID" value="MFC5405956.1"/>
    <property type="molecule type" value="Genomic_DNA"/>
</dbReference>
<comment type="subcellular location">
    <subcellularLocation>
        <location evidence="1">Membrane</location>
        <topology evidence="1">Multi-pass membrane protein</topology>
    </subcellularLocation>
</comment>
<evidence type="ECO:0000256" key="2">
    <source>
        <dbReference type="ARBA" id="ARBA00009773"/>
    </source>
</evidence>
<feature type="transmembrane region" description="Helical" evidence="7">
    <location>
        <begin position="180"/>
        <end position="198"/>
    </location>
</feature>
<keyword evidence="4 7" id="KW-1133">Transmembrane helix</keyword>
<dbReference type="InterPro" id="IPR002549">
    <property type="entry name" value="AI-2E-like"/>
</dbReference>
<evidence type="ECO:0000256" key="5">
    <source>
        <dbReference type="ARBA" id="ARBA00023136"/>
    </source>
</evidence>
<dbReference type="Proteomes" id="UP001596113">
    <property type="component" value="Unassembled WGS sequence"/>
</dbReference>
<keyword evidence="5 7" id="KW-0472">Membrane</keyword>
<feature type="transmembrane region" description="Helical" evidence="7">
    <location>
        <begin position="89"/>
        <end position="110"/>
    </location>
</feature>
<evidence type="ECO:0000256" key="3">
    <source>
        <dbReference type="ARBA" id="ARBA00022692"/>
    </source>
</evidence>
<evidence type="ECO:0000313" key="8">
    <source>
        <dbReference type="EMBL" id="MFC5405956.1"/>
    </source>
</evidence>
<comment type="similarity">
    <text evidence="2">Belongs to the autoinducer-2 exporter (AI-2E) (TC 2.A.86) family.</text>
</comment>
<feature type="region of interest" description="Disordered" evidence="6">
    <location>
        <begin position="380"/>
        <end position="402"/>
    </location>
</feature>
<feature type="transmembrane region" description="Helical" evidence="7">
    <location>
        <begin position="262"/>
        <end position="281"/>
    </location>
</feature>
<evidence type="ECO:0000256" key="7">
    <source>
        <dbReference type="SAM" id="Phobius"/>
    </source>
</evidence>